<evidence type="ECO:0000259" key="1">
    <source>
        <dbReference type="Pfam" id="PF17989"/>
    </source>
</evidence>
<feature type="domain" description="Actin-like protein N-terminal" evidence="1">
    <location>
        <begin position="7"/>
        <end position="167"/>
    </location>
</feature>
<dbReference type="Proteomes" id="UP000033695">
    <property type="component" value="Unassembled WGS sequence"/>
</dbReference>
<gene>
    <name evidence="3" type="ORF">JG29_15900</name>
</gene>
<dbReference type="EMBL" id="JXBZ01000015">
    <property type="protein sequence ID" value="KJY48075.1"/>
    <property type="molecule type" value="Genomic_DNA"/>
</dbReference>
<sequence length="347" mass="38969">MDTEIFALDLGNKQTKLKSSKKTYILPSHFFDAENFGENFGVAKSNTHQRFQVPFSDSEYIWGTDIDALHLDNYMIDTLIRGNRYADESFKLLANFSLGLLANDFVEAKEGILTVDVVTGIPSKDYFDKERKQTLMDVLSGQHQIDIDQKTVTVKVKNVYIVPQPIGTLYNELLGSDGVTIKNENLMSDKIGVVDIGGGTILIDTILNFRLIEDSSKQINTGINDLYQSIASSMNGEVSLYKIAETLRAGNKNQEWIYSYSRNNQINITELVNKKINSFTKLQANKVNSTLDDKQTIDTLLFTGGGSSLVNRKLILKTFNNAQFVEEPELANVLGFYKFGKNYTSEN</sequence>
<comment type="caution">
    <text evidence="3">The sequence shown here is derived from an EMBL/GenBank/DDBJ whole genome shotgun (WGS) entry which is preliminary data.</text>
</comment>
<evidence type="ECO:0000313" key="3">
    <source>
        <dbReference type="EMBL" id="KJY48075.1"/>
    </source>
</evidence>
<protein>
    <submittedName>
        <fullName evidence="3">PRTRC system protein D</fullName>
    </submittedName>
</protein>
<organism evidence="3 4">
    <name type="scientific">Bombilactobacillus mellis</name>
    <dbReference type="NCBI Taxonomy" id="1218508"/>
    <lineage>
        <taxon>Bacteria</taxon>
        <taxon>Bacillati</taxon>
        <taxon>Bacillota</taxon>
        <taxon>Bacilli</taxon>
        <taxon>Lactobacillales</taxon>
        <taxon>Lactobacillaceae</taxon>
        <taxon>Bombilactobacillus</taxon>
    </lineage>
</organism>
<keyword evidence="4" id="KW-1185">Reference proteome</keyword>
<reference evidence="3 4" key="1">
    <citation type="submission" date="2014-12" db="EMBL/GenBank/DDBJ databases">
        <title>Comparative genomics of the lactic acid bacteria isolated from the honey bee gut.</title>
        <authorList>
            <person name="Ellegaard K.M."/>
            <person name="Tamarit D."/>
            <person name="Javelind E."/>
            <person name="Olofsson T."/>
            <person name="Andersson S.G."/>
            <person name="Vasquez A."/>
        </authorList>
    </citation>
    <scope>NUCLEOTIDE SEQUENCE [LARGE SCALE GENOMIC DNA]</scope>
    <source>
        <strain evidence="3 4">Hon2</strain>
    </source>
</reference>
<dbReference type="CDD" id="cd24021">
    <property type="entry name" value="ASKHA_NBD_ParM_Psk41-like"/>
    <property type="match status" value="1"/>
</dbReference>
<name>A0A0F4KNV1_9LACO</name>
<dbReference type="STRING" id="1218508.JG29_15900"/>
<feature type="domain" description="Actin homologue MreB-like C-terminal" evidence="2">
    <location>
        <begin position="193"/>
        <end position="314"/>
    </location>
</feature>
<dbReference type="InterPro" id="IPR040607">
    <property type="entry name" value="ALP_N"/>
</dbReference>
<evidence type="ECO:0000259" key="2">
    <source>
        <dbReference type="Pfam" id="PF21522"/>
    </source>
</evidence>
<proteinExistence type="predicted"/>
<accession>A0A0F4KNV1</accession>
<dbReference type="OrthoDB" id="2304187at2"/>
<dbReference type="AlphaFoldDB" id="A0A0F4KNV1"/>
<dbReference type="InterPro" id="IPR043129">
    <property type="entry name" value="ATPase_NBD"/>
</dbReference>
<dbReference type="InterPro" id="IPR049067">
    <property type="entry name" value="MreB-like_C"/>
</dbReference>
<dbReference type="HOGENOM" id="CLU_063395_0_1_9"/>
<dbReference type="PATRIC" id="fig|1218508.4.peg.1636"/>
<dbReference type="SUPFAM" id="SSF53067">
    <property type="entry name" value="Actin-like ATPase domain"/>
    <property type="match status" value="2"/>
</dbReference>
<evidence type="ECO:0000313" key="4">
    <source>
        <dbReference type="Proteomes" id="UP000033695"/>
    </source>
</evidence>
<dbReference type="Pfam" id="PF21522">
    <property type="entry name" value="MreB-like_C"/>
    <property type="match status" value="1"/>
</dbReference>
<dbReference type="Pfam" id="PF17989">
    <property type="entry name" value="ALP_N"/>
    <property type="match status" value="1"/>
</dbReference>
<dbReference type="RefSeq" id="WP_045923499.1">
    <property type="nucleotide sequence ID" value="NZ_JBHTHW010000006.1"/>
</dbReference>
<dbReference type="Gene3D" id="3.30.420.40">
    <property type="match status" value="2"/>
</dbReference>